<dbReference type="InterPro" id="IPR015943">
    <property type="entry name" value="WD40/YVTN_repeat-like_dom_sf"/>
</dbReference>
<feature type="repeat" description="WD" evidence="4">
    <location>
        <begin position="654"/>
        <end position="677"/>
    </location>
</feature>
<evidence type="ECO:0000313" key="7">
    <source>
        <dbReference type="EMBL" id="KAJ2798752.1"/>
    </source>
</evidence>
<feature type="domain" description="F-box" evidence="6">
    <location>
        <begin position="398"/>
        <end position="445"/>
    </location>
</feature>
<dbReference type="PANTHER" id="PTHR19872:SF9">
    <property type="entry name" value="UBIQUITIN-BINDING SDF UBIQUITIN LIGASE COMPLEX SUBUNIT"/>
    <property type="match status" value="1"/>
</dbReference>
<dbReference type="PROSITE" id="PS00678">
    <property type="entry name" value="WD_REPEATS_1"/>
    <property type="match status" value="2"/>
</dbReference>
<feature type="compositionally biased region" description="Polar residues" evidence="5">
    <location>
        <begin position="757"/>
        <end position="781"/>
    </location>
</feature>
<dbReference type="SUPFAM" id="SSF50978">
    <property type="entry name" value="WD40 repeat-like"/>
    <property type="match status" value="1"/>
</dbReference>
<feature type="repeat" description="WD" evidence="4">
    <location>
        <begin position="584"/>
        <end position="623"/>
    </location>
</feature>
<dbReference type="Pfam" id="PF12937">
    <property type="entry name" value="F-box-like"/>
    <property type="match status" value="1"/>
</dbReference>
<feature type="repeat" description="WD" evidence="4">
    <location>
        <begin position="1000"/>
        <end position="1038"/>
    </location>
</feature>
<feature type="non-terminal residue" evidence="7">
    <location>
        <position position="1074"/>
    </location>
</feature>
<feature type="repeat" description="WD" evidence="4">
    <location>
        <begin position="873"/>
        <end position="903"/>
    </location>
</feature>
<dbReference type="PROSITE" id="PS50181">
    <property type="entry name" value="FBOX"/>
    <property type="match status" value="1"/>
</dbReference>
<dbReference type="Gene3D" id="2.130.10.10">
    <property type="entry name" value="YVTN repeat-like/Quinoprotein amine dehydrogenase"/>
    <property type="match status" value="2"/>
</dbReference>
<dbReference type="InterPro" id="IPR019775">
    <property type="entry name" value="WD40_repeat_CS"/>
</dbReference>
<feature type="repeat" description="WD" evidence="4">
    <location>
        <begin position="831"/>
        <end position="872"/>
    </location>
</feature>
<accession>A0A9W8LSJ3</accession>
<evidence type="ECO:0000313" key="8">
    <source>
        <dbReference type="Proteomes" id="UP001140094"/>
    </source>
</evidence>
<dbReference type="OrthoDB" id="190105at2759"/>
<feature type="compositionally biased region" description="Low complexity" evidence="5">
    <location>
        <begin position="688"/>
        <end position="703"/>
    </location>
</feature>
<dbReference type="PRINTS" id="PR00320">
    <property type="entry name" value="GPROTEINBRPT"/>
</dbReference>
<dbReference type="EMBL" id="JANBUO010001327">
    <property type="protein sequence ID" value="KAJ2798752.1"/>
    <property type="molecule type" value="Genomic_DNA"/>
</dbReference>
<evidence type="ECO:0000256" key="3">
    <source>
        <dbReference type="ARBA" id="ARBA00022786"/>
    </source>
</evidence>
<dbReference type="Gene3D" id="1.20.1280.50">
    <property type="match status" value="1"/>
</dbReference>
<dbReference type="InterPro" id="IPR020472">
    <property type="entry name" value="WD40_PAC1"/>
</dbReference>
<dbReference type="CDD" id="cd00200">
    <property type="entry name" value="WD40"/>
    <property type="match status" value="1"/>
</dbReference>
<feature type="region of interest" description="Disordered" evidence="5">
    <location>
        <begin position="676"/>
        <end position="728"/>
    </location>
</feature>
<evidence type="ECO:0000256" key="4">
    <source>
        <dbReference type="PROSITE-ProRule" id="PRU00221"/>
    </source>
</evidence>
<gene>
    <name evidence="7" type="primary">CDC4</name>
    <name evidence="7" type="ORF">H4R20_004707</name>
</gene>
<dbReference type="InterPro" id="IPR001810">
    <property type="entry name" value="F-box_dom"/>
</dbReference>
<feature type="repeat" description="WD" evidence="4">
    <location>
        <begin position="791"/>
        <end position="830"/>
    </location>
</feature>
<feature type="region of interest" description="Disordered" evidence="5">
    <location>
        <begin position="740"/>
        <end position="781"/>
    </location>
</feature>
<evidence type="ECO:0000256" key="5">
    <source>
        <dbReference type="SAM" id="MobiDB-lite"/>
    </source>
</evidence>
<dbReference type="SMART" id="SM00320">
    <property type="entry name" value="WD40"/>
    <property type="match status" value="7"/>
</dbReference>
<dbReference type="InterPro" id="IPR036322">
    <property type="entry name" value="WD40_repeat_dom_sf"/>
</dbReference>
<evidence type="ECO:0000259" key="6">
    <source>
        <dbReference type="PROSITE" id="PS50181"/>
    </source>
</evidence>
<comment type="caution">
    <text evidence="7">The sequence shown here is derived from an EMBL/GenBank/DDBJ whole genome shotgun (WGS) entry which is preliminary data.</text>
</comment>
<evidence type="ECO:0000256" key="1">
    <source>
        <dbReference type="ARBA" id="ARBA00022574"/>
    </source>
</evidence>
<dbReference type="PANTHER" id="PTHR19872">
    <property type="entry name" value="UBIQUITIN LIGASE SPECIFICITY FACTOR/HREP PROTEIN"/>
    <property type="match status" value="1"/>
</dbReference>
<sequence length="1074" mass="115930">NNQTGETPQEQHRQHLRRHLANAPLPSPMETIDTSSHVSTMERAGPSSATVVATTPTAAVGRGGKAAFMAAEGAAAQQPPVLSAQTVTTTTVTTTTVTTFPPLKLPRVRRQKTLAPELYPLAGAPAPPALERFAIDINGQNLFFSQHDMGSSQSGEDILASIAANTDHSTGDGAELGSTVGVGFSGAEQLQRAMTPMYTQDDDAHSGAAASSSAAAVDMGSAYLERFSYGRRLEGEEQASRMALGDRRSSSPPSPGQQRGFGRAGCSRSPRIRGGRAAEAGIDAADDGPDSPAGGAVSEDEGAAVLPLPSPLLSPRARPEAMETDAFAADSSTRTTLASRQQAMTPDMAAVYDMPRLMETYDRLAEPMQAYLLFQLLRRTARPTLQFAAQAVAPVLQRDFLGELPAEVAHHVLRFMGTRELCRAACVSRTWQSVVDGDRTVWRARLADARYEAEPARVHPLCHTYFGLARTEPPRAATAGRPTQAEMDVAQLAPRRNAPSERVVQAARQLLGDAPRGRFKEQFAQCYRLDRNWQSGRCRQFSFACDGGSVVTCVQLTDEYIVAGFDTKNIYVFDIATGATVRQLVGHDGGVWALAVVGSTVVSGSTDRTVRVWDLETGRCTHVFAGHSSTVRCLQVLLPADVRTPAERARGAPVRYEPREPLVVTGSRDTTLRVWRLPSPTRDPPFTPRTTATARGSTAAIPATPVPPADEDTSMAVDQGADEEDGADRSLQGMFRRLAPQQGSEPQHAAEPEQGSEPRQGSEPQQSNDTPSTSRHSAHTSRANPYFLRALEGHGDSVRAVAGHGNIVVSGSYDCTIRVWDVSTGRCLHQLEGHTSKVYTIVLDPDQHAIFSGSMDGMIRVWNWDTGACLRILRGHLTLVGLLALRHGTLVSAGADTTLRIWDHPLRPAPSAGVVQQRPFSNIAGDVVPYTAQPVGAVNVLTNHALAAVAHQAAGNLQQLHLLQQLQLQQRANDQLQQQQLVAGADADAADLVRTERFMLRQHTNAITCFQHDGSKIVSGADSTLKLWDVRSGLFVRDLLTNLTSVWQVRFDQRRCVAAVNRNDVTYFEVMDFS</sequence>
<dbReference type="InterPro" id="IPR051075">
    <property type="entry name" value="SCF_subunit_WD-repeat"/>
</dbReference>
<organism evidence="7 8">
    <name type="scientific">Coemansia guatemalensis</name>
    <dbReference type="NCBI Taxonomy" id="2761395"/>
    <lineage>
        <taxon>Eukaryota</taxon>
        <taxon>Fungi</taxon>
        <taxon>Fungi incertae sedis</taxon>
        <taxon>Zoopagomycota</taxon>
        <taxon>Kickxellomycotina</taxon>
        <taxon>Kickxellomycetes</taxon>
        <taxon>Kickxellales</taxon>
        <taxon>Kickxellaceae</taxon>
        <taxon>Coemansia</taxon>
    </lineage>
</organism>
<protein>
    <submittedName>
        <fullName evidence="7">SCF ubiquitin ligase complex subunit cdc4</fullName>
    </submittedName>
</protein>
<dbReference type="Pfam" id="PF00400">
    <property type="entry name" value="WD40"/>
    <property type="match status" value="6"/>
</dbReference>
<keyword evidence="8" id="KW-1185">Reference proteome</keyword>
<feature type="region of interest" description="Disordered" evidence="5">
    <location>
        <begin position="238"/>
        <end position="310"/>
    </location>
</feature>
<dbReference type="InterPro" id="IPR036047">
    <property type="entry name" value="F-box-like_dom_sf"/>
</dbReference>
<keyword evidence="1 4" id="KW-0853">WD repeat</keyword>
<feature type="compositionally biased region" description="Basic and acidic residues" evidence="5">
    <location>
        <begin position="238"/>
        <end position="249"/>
    </location>
</feature>
<dbReference type="InterPro" id="IPR001680">
    <property type="entry name" value="WD40_rpt"/>
</dbReference>
<keyword evidence="2" id="KW-0677">Repeat</keyword>
<proteinExistence type="predicted"/>
<dbReference type="AlphaFoldDB" id="A0A9W8LSJ3"/>
<dbReference type="PROSITE" id="PS50294">
    <property type="entry name" value="WD_REPEATS_REGION"/>
    <property type="match status" value="3"/>
</dbReference>
<keyword evidence="3" id="KW-0833">Ubl conjugation pathway</keyword>
<dbReference type="SUPFAM" id="SSF81383">
    <property type="entry name" value="F-box domain"/>
    <property type="match status" value="1"/>
</dbReference>
<dbReference type="SMART" id="SM00256">
    <property type="entry name" value="FBOX"/>
    <property type="match status" value="1"/>
</dbReference>
<reference evidence="7" key="1">
    <citation type="submission" date="2022-07" db="EMBL/GenBank/DDBJ databases">
        <title>Phylogenomic reconstructions and comparative analyses of Kickxellomycotina fungi.</title>
        <authorList>
            <person name="Reynolds N.K."/>
            <person name="Stajich J.E."/>
            <person name="Barry K."/>
            <person name="Grigoriev I.V."/>
            <person name="Crous P."/>
            <person name="Smith M.E."/>
        </authorList>
    </citation>
    <scope>NUCLEOTIDE SEQUENCE</scope>
    <source>
        <strain evidence="7">NRRL 1565</strain>
    </source>
</reference>
<keyword evidence="7" id="KW-0436">Ligase</keyword>
<dbReference type="Proteomes" id="UP001140094">
    <property type="component" value="Unassembled WGS sequence"/>
</dbReference>
<dbReference type="GO" id="GO:0016874">
    <property type="term" value="F:ligase activity"/>
    <property type="evidence" value="ECO:0007669"/>
    <property type="project" value="UniProtKB-KW"/>
</dbReference>
<evidence type="ECO:0000256" key="2">
    <source>
        <dbReference type="ARBA" id="ARBA00022737"/>
    </source>
</evidence>
<dbReference type="PROSITE" id="PS50082">
    <property type="entry name" value="WD_REPEATS_2"/>
    <property type="match status" value="6"/>
</dbReference>
<name>A0A9W8LSJ3_9FUNG</name>